<feature type="compositionally biased region" description="Polar residues" evidence="2">
    <location>
        <begin position="1110"/>
        <end position="1128"/>
    </location>
</feature>
<proteinExistence type="predicted"/>
<feature type="compositionally biased region" description="Acidic residues" evidence="2">
    <location>
        <begin position="835"/>
        <end position="846"/>
    </location>
</feature>
<organism evidence="3 4">
    <name type="scientific">Tritrichomonas musculus</name>
    <dbReference type="NCBI Taxonomy" id="1915356"/>
    <lineage>
        <taxon>Eukaryota</taxon>
        <taxon>Metamonada</taxon>
        <taxon>Parabasalia</taxon>
        <taxon>Tritrichomonadida</taxon>
        <taxon>Tritrichomonadidae</taxon>
        <taxon>Tritrichomonas</taxon>
    </lineage>
</organism>
<feature type="compositionally biased region" description="Acidic residues" evidence="2">
    <location>
        <begin position="771"/>
        <end position="826"/>
    </location>
</feature>
<feature type="compositionally biased region" description="Acidic residues" evidence="2">
    <location>
        <begin position="540"/>
        <end position="556"/>
    </location>
</feature>
<keyword evidence="4" id="KW-1185">Reference proteome</keyword>
<evidence type="ECO:0000313" key="4">
    <source>
        <dbReference type="Proteomes" id="UP001470230"/>
    </source>
</evidence>
<feature type="compositionally biased region" description="Acidic residues" evidence="2">
    <location>
        <begin position="618"/>
        <end position="642"/>
    </location>
</feature>
<feature type="compositionally biased region" description="Low complexity" evidence="2">
    <location>
        <begin position="1155"/>
        <end position="1171"/>
    </location>
</feature>
<feature type="compositionally biased region" description="Acidic residues" evidence="2">
    <location>
        <begin position="667"/>
        <end position="678"/>
    </location>
</feature>
<feature type="compositionally biased region" description="Low complexity" evidence="2">
    <location>
        <begin position="9"/>
        <end position="42"/>
    </location>
</feature>
<evidence type="ECO:0000256" key="2">
    <source>
        <dbReference type="SAM" id="MobiDB-lite"/>
    </source>
</evidence>
<feature type="compositionally biased region" description="Low complexity" evidence="2">
    <location>
        <begin position="1181"/>
        <end position="1193"/>
    </location>
</feature>
<evidence type="ECO:0000313" key="3">
    <source>
        <dbReference type="EMBL" id="KAK8897294.1"/>
    </source>
</evidence>
<dbReference type="EMBL" id="JAPFFF010000002">
    <property type="protein sequence ID" value="KAK8897294.1"/>
    <property type="molecule type" value="Genomic_DNA"/>
</dbReference>
<sequence length="1760" mass="199481">MTEEESHDPTQQTEQPQIEQPQPEQPEQAEQTTEQANEQQQTDSSKDQNEEYIDDTLTSMKLRIPPPRRRYATQIAELLDPNLFDFEKGVKINPIQLRKGPRNRMPQQAFQFQDKALFNSITQIRKNPLELRKSPHGRRYSHVVSAAINGESLIANNQLPTNLQYNNEAEDVLGKPPLPRSPENKNKKENGNKNNEEESGFESATSDSSDYEKSMPKSKSSLQDYNELGEGSNSDNGEQKEQKQNPLRTRTAPKRRVSSEVAPLLDQSKNEIKERSINLEPIEGVESNDYQELDRNDTNNYADNQPWVILPGPQTRERSITIEEPYETVGPDGRTYADNAPWVIQDEENPNQLLDPRALQVQERGSPQIEEPEENYQTVGEDGRNYADSAPWVVQDEEALNPQIEGQEVPEQDENQSTPQAQQRGISNNEGQQGGPEENYQTVGEDGRNYADGAPWVVQDEEQLNNQENNQETSEEQENQESANAPIEGQQTPESQGNEEGQQERETNLTENQPEGAEENYQTVGEDGRNYADSAPWVVQDEDQLNNQEENQEDNQETPKDQENPENQETPEAQEGKAGEQERETNLTENQPEGAEENYQTVGEDGRNYADSAPWVVQDEDQLNNQEENQENPEENQEDNQEESQQGQENQGGEEEQERESNLIEGQPEEEENYETIGEDGRKYADSAPWVVQDEDQLNNQEENQENPEENQENPEENQENQENPEENQGGEEEQERESNLIEGQPEEEENYETIGEDGRKYADSAPWVVQDEDQLNNQEENQENPEENQENPEENQENPEENQENPEENQENPEENQGGDEEEQERESNLIEGQPEEEDNYEQIGEDGRKYADNAPWVVQDEDQLINSEEEEQQEQEQGSQEEGGQPSAPPTTTPEEGPQPWVIEDEEKAEDEKDKSISSSPTKPRKIKRNKNAKKVDVSIQTIKSFLSDKEQNEEEAKDNNEAAVTKRSSPSKATKTTKDNEKQVRTRSLNVDEEQKEATQEPKKTTQKQKQQTTKKQPATTTTAKKQQQQKQATEPTSKTTSKASSSTSAKKQPATKKTADTTKPISGKPSTREPKLDKNNKKNYADNQPWVIHEEDDAQLEKKKPTTTSRSAKVNNNNTKKQPATKSTSNKEEPKKTTTSTSQNKKDTKKPSSTSTTNKASTSSSKTASKKEEPKKTTTTNKKSTSSKKATLEPENEVTSRKQTKTKSAPLDKNDPKNYADNQPWVVHDEKENATSSSKKKPSTSSQHKTEPKKSTTTSRSVSSKQSKPSSSTDKKQQSSSSSKKKPSTTTTSSTTKKETEKKQSATTSDNKKKPTTTTTRSVSNKSQQKPTKNTQKKEKPTSRNDSLDDLPAKVRNSPIGKKIQKAEKETSVIWVEQGILNSTLAGFPILSDSKDELYGENDMRKYIKKNIDDHRGDDSDYHFKVCIVGPQGGGKSTFLSLFTDELLKDMINNDAWKSTFVFIFDFCKLEPCLTNPEEVYKNIIQTSISCISWSRSPLFKYKRQLDNYFNSIRQSSSPPKEFPADANLSDDEISKIDEIIDREAVQNIANEIHQTWNDQSNPSDIYKLIFEIPNKLSEACRFEKSIYILDHVDDCTLEKNDENQSNEEVAPLKDIISDLLDNANCIVSCHDSNHFIEVKKDFERIDIATIVDQKNAKNKNYNFSVQIKEKPKNNLNLTVDHCQGAPALLCTWNKMIKTADSLNKAKSNEKKELNDKLKELTQNLVNAVFAGEINTSGEDKTVESVKLLDRKKPTK</sequence>
<feature type="coiled-coil region" evidence="1">
    <location>
        <begin position="1701"/>
        <end position="1735"/>
    </location>
</feature>
<feature type="compositionally biased region" description="Acidic residues" evidence="2">
    <location>
        <begin position="745"/>
        <end position="756"/>
    </location>
</feature>
<feature type="compositionally biased region" description="Acidic residues" evidence="2">
    <location>
        <begin position="693"/>
        <end position="736"/>
    </location>
</feature>
<feature type="compositionally biased region" description="Low complexity" evidence="2">
    <location>
        <begin position="1011"/>
        <end position="1068"/>
    </location>
</feature>
<feature type="compositionally biased region" description="Acidic residues" evidence="2">
    <location>
        <begin position="861"/>
        <end position="876"/>
    </location>
</feature>
<feature type="compositionally biased region" description="Basic and acidic residues" evidence="2">
    <location>
        <begin position="268"/>
        <end position="277"/>
    </location>
</feature>
<feature type="compositionally biased region" description="Basic residues" evidence="2">
    <location>
        <begin position="925"/>
        <end position="935"/>
    </location>
</feature>
<dbReference type="Proteomes" id="UP001470230">
    <property type="component" value="Unassembled WGS sequence"/>
</dbReference>
<feature type="compositionally biased region" description="Polar residues" evidence="2">
    <location>
        <begin position="489"/>
        <end position="500"/>
    </location>
</feature>
<feature type="compositionally biased region" description="Basic and acidic residues" evidence="2">
    <location>
        <begin position="182"/>
        <end position="196"/>
    </location>
</feature>
<gene>
    <name evidence="3" type="ORF">M9Y10_015234</name>
</gene>
<feature type="compositionally biased region" description="Basic and acidic residues" evidence="2">
    <location>
        <begin position="1074"/>
        <end position="1088"/>
    </location>
</feature>
<name>A0ABR2L1Q7_9EUKA</name>
<feature type="compositionally biased region" description="Polar residues" evidence="2">
    <location>
        <begin position="415"/>
        <end position="431"/>
    </location>
</feature>
<feature type="region of interest" description="Disordered" evidence="2">
    <location>
        <begin position="171"/>
        <end position="316"/>
    </location>
</feature>
<accession>A0ABR2L1Q7</accession>
<feature type="compositionally biased region" description="Basic and acidic residues" evidence="2">
    <location>
        <begin position="574"/>
        <end position="586"/>
    </location>
</feature>
<feature type="compositionally biased region" description="Low complexity" evidence="2">
    <location>
        <begin position="877"/>
        <end position="887"/>
    </location>
</feature>
<keyword evidence="1" id="KW-0175">Coiled coil</keyword>
<feature type="compositionally biased region" description="Low complexity" evidence="2">
    <location>
        <begin position="1259"/>
        <end position="1299"/>
    </location>
</feature>
<evidence type="ECO:0000256" key="1">
    <source>
        <dbReference type="SAM" id="Coils"/>
    </source>
</evidence>
<comment type="caution">
    <text evidence="3">The sequence shown here is derived from an EMBL/GenBank/DDBJ whole genome shotgun (WGS) entry which is preliminary data.</text>
</comment>
<dbReference type="SUPFAM" id="SSF52540">
    <property type="entry name" value="P-loop containing nucleoside triphosphate hydrolases"/>
    <property type="match status" value="1"/>
</dbReference>
<reference evidence="3 4" key="1">
    <citation type="submission" date="2024-04" db="EMBL/GenBank/DDBJ databases">
        <title>Tritrichomonas musculus Genome.</title>
        <authorList>
            <person name="Alves-Ferreira E."/>
            <person name="Grigg M."/>
            <person name="Lorenzi H."/>
            <person name="Galac M."/>
        </authorList>
    </citation>
    <scope>NUCLEOTIDE SEQUENCE [LARGE SCALE GENOMIC DNA]</scope>
    <source>
        <strain evidence="3 4">EAF2021</strain>
    </source>
</reference>
<feature type="compositionally biased region" description="Polar residues" evidence="2">
    <location>
        <begin position="1320"/>
        <end position="1338"/>
    </location>
</feature>
<feature type="region of interest" description="Disordered" evidence="2">
    <location>
        <begin position="1"/>
        <end position="50"/>
    </location>
</feature>
<feature type="region of interest" description="Disordered" evidence="2">
    <location>
        <begin position="361"/>
        <end position="1360"/>
    </location>
</feature>
<feature type="compositionally biased region" description="Basic and acidic residues" evidence="2">
    <location>
        <begin position="1340"/>
        <end position="1357"/>
    </location>
</feature>
<dbReference type="InterPro" id="IPR027417">
    <property type="entry name" value="P-loop_NTPase"/>
</dbReference>
<protein>
    <submittedName>
        <fullName evidence="3">Uncharacterized protein</fullName>
    </submittedName>
</protein>